<evidence type="ECO:0000259" key="2">
    <source>
        <dbReference type="Pfam" id="PF08241"/>
    </source>
</evidence>
<keyword evidence="3" id="KW-0489">Methyltransferase</keyword>
<reference evidence="3" key="1">
    <citation type="submission" date="2022-11" db="EMBL/GenBank/DDBJ databases">
        <title>Nonomuraea corallina sp. nov., a new species of the genus Nonomuraea isolated from sea side sediment in Thai sea.</title>
        <authorList>
            <person name="Ngamcharungchit C."/>
            <person name="Matsumoto A."/>
            <person name="Suriyachadkun C."/>
            <person name="Panbangred W."/>
            <person name="Inahashi Y."/>
            <person name="Intra B."/>
        </authorList>
    </citation>
    <scope>NUCLEOTIDE SEQUENCE</scope>
    <source>
        <strain evidence="3">MCN248</strain>
    </source>
</reference>
<dbReference type="SUPFAM" id="SSF53335">
    <property type="entry name" value="S-adenosyl-L-methionine-dependent methyltransferases"/>
    <property type="match status" value="1"/>
</dbReference>
<dbReference type="PANTHER" id="PTHR45277">
    <property type="entry name" value="EXPRESSED PROTEIN"/>
    <property type="match status" value="1"/>
</dbReference>
<name>A0ABT4SMJ1_9ACTN</name>
<comment type="caution">
    <text evidence="3">The sequence shown here is derived from an EMBL/GenBank/DDBJ whole genome shotgun (WGS) entry which is preliminary data.</text>
</comment>
<dbReference type="RefSeq" id="WP_270159388.1">
    <property type="nucleotide sequence ID" value="NZ_JAPNNL010000237.1"/>
</dbReference>
<evidence type="ECO:0000313" key="3">
    <source>
        <dbReference type="EMBL" id="MDA0638447.1"/>
    </source>
</evidence>
<dbReference type="GO" id="GO:0032259">
    <property type="term" value="P:methylation"/>
    <property type="evidence" value="ECO:0007669"/>
    <property type="project" value="UniProtKB-KW"/>
</dbReference>
<gene>
    <name evidence="3" type="ORF">OUY22_34000</name>
</gene>
<dbReference type="Pfam" id="PF08241">
    <property type="entry name" value="Methyltransf_11"/>
    <property type="match status" value="1"/>
</dbReference>
<dbReference type="Gene3D" id="3.40.50.150">
    <property type="entry name" value="Vaccinia Virus protein VP39"/>
    <property type="match status" value="1"/>
</dbReference>
<dbReference type="InterPro" id="IPR013216">
    <property type="entry name" value="Methyltransf_11"/>
</dbReference>
<evidence type="ECO:0000313" key="4">
    <source>
        <dbReference type="Proteomes" id="UP001144036"/>
    </source>
</evidence>
<proteinExistence type="predicted"/>
<keyword evidence="1" id="KW-0812">Transmembrane</keyword>
<dbReference type="PANTHER" id="PTHR45277:SF1">
    <property type="entry name" value="EXPRESSED PROTEIN"/>
    <property type="match status" value="1"/>
</dbReference>
<keyword evidence="1" id="KW-1133">Transmembrane helix</keyword>
<organism evidence="3 4">
    <name type="scientific">Nonomuraea corallina</name>
    <dbReference type="NCBI Taxonomy" id="2989783"/>
    <lineage>
        <taxon>Bacteria</taxon>
        <taxon>Bacillati</taxon>
        <taxon>Actinomycetota</taxon>
        <taxon>Actinomycetes</taxon>
        <taxon>Streptosporangiales</taxon>
        <taxon>Streptosporangiaceae</taxon>
        <taxon>Nonomuraea</taxon>
    </lineage>
</organism>
<evidence type="ECO:0000256" key="1">
    <source>
        <dbReference type="SAM" id="Phobius"/>
    </source>
</evidence>
<dbReference type="EMBL" id="JAPNNL010000237">
    <property type="protein sequence ID" value="MDA0638447.1"/>
    <property type="molecule type" value="Genomic_DNA"/>
</dbReference>
<dbReference type="Proteomes" id="UP001144036">
    <property type="component" value="Unassembled WGS sequence"/>
</dbReference>
<dbReference type="CDD" id="cd02440">
    <property type="entry name" value="AdoMet_MTases"/>
    <property type="match status" value="1"/>
</dbReference>
<sequence length="248" mass="26845">MGNRRGKYGLDAPWALARLVLGALLLLALMLVSFASDVVMAGVVFLAGACYTFASAASHLHTTLRGRFAVWKEELARLDGHENVLDLGCGRGAVLLLAAGRLTSGHATGVHAARARGRIRGRARGRSRSDEAVTRANAEAEGVRDRVHQVTADLRDLPFGDEEFDVVLSALALRDLSGAAAREQAVREAYRVVRPGGLLLLADLQHTPAYEAALRGLGARDVRARDLGRRYWYGGPWLRTCMVEARKP</sequence>
<keyword evidence="1" id="KW-0472">Membrane</keyword>
<keyword evidence="4" id="KW-1185">Reference proteome</keyword>
<dbReference type="InterPro" id="IPR029063">
    <property type="entry name" value="SAM-dependent_MTases_sf"/>
</dbReference>
<feature type="transmembrane region" description="Helical" evidence="1">
    <location>
        <begin position="38"/>
        <end position="57"/>
    </location>
</feature>
<protein>
    <submittedName>
        <fullName evidence="3">Class I SAM-dependent methyltransferase</fullName>
    </submittedName>
</protein>
<accession>A0ABT4SMJ1</accession>
<keyword evidence="3" id="KW-0808">Transferase</keyword>
<feature type="domain" description="Methyltransferase type 11" evidence="2">
    <location>
        <begin position="85"/>
        <end position="200"/>
    </location>
</feature>
<dbReference type="GO" id="GO:0008168">
    <property type="term" value="F:methyltransferase activity"/>
    <property type="evidence" value="ECO:0007669"/>
    <property type="project" value="UniProtKB-KW"/>
</dbReference>
<feature type="transmembrane region" description="Helical" evidence="1">
    <location>
        <begin position="12"/>
        <end position="32"/>
    </location>
</feature>